<dbReference type="Proteomes" id="UP000565711">
    <property type="component" value="Unassembled WGS sequence"/>
</dbReference>
<name>A0A846XTE8_9NOCA</name>
<dbReference type="CDD" id="cd07067">
    <property type="entry name" value="HP_PGM_like"/>
    <property type="match status" value="1"/>
</dbReference>
<evidence type="ECO:0000256" key="2">
    <source>
        <dbReference type="PIRSR" id="PIRSR613078-2"/>
    </source>
</evidence>
<dbReference type="AlphaFoldDB" id="A0A846XTE8"/>
<dbReference type="RefSeq" id="WP_067870445.1">
    <property type="nucleotide sequence ID" value="NZ_JAAXOP010000003.1"/>
</dbReference>
<dbReference type="Pfam" id="PF00300">
    <property type="entry name" value="His_Phos_1"/>
    <property type="match status" value="1"/>
</dbReference>
<organism evidence="3 4">
    <name type="scientific">Nocardia vermiculata</name>
    <dbReference type="NCBI Taxonomy" id="257274"/>
    <lineage>
        <taxon>Bacteria</taxon>
        <taxon>Bacillati</taxon>
        <taxon>Actinomycetota</taxon>
        <taxon>Actinomycetes</taxon>
        <taxon>Mycobacteriales</taxon>
        <taxon>Nocardiaceae</taxon>
        <taxon>Nocardia</taxon>
    </lineage>
</organism>
<dbReference type="GO" id="GO:0016791">
    <property type="term" value="F:phosphatase activity"/>
    <property type="evidence" value="ECO:0007669"/>
    <property type="project" value="TreeGrafter"/>
</dbReference>
<accession>A0A846XTE8</accession>
<dbReference type="EMBL" id="JAAXOP010000003">
    <property type="protein sequence ID" value="NKY49897.1"/>
    <property type="molecule type" value="Genomic_DNA"/>
</dbReference>
<gene>
    <name evidence="3" type="ORF">HGA08_06680</name>
</gene>
<evidence type="ECO:0000313" key="3">
    <source>
        <dbReference type="EMBL" id="NKY49897.1"/>
    </source>
</evidence>
<dbReference type="Gene3D" id="3.40.50.1240">
    <property type="entry name" value="Phosphoglycerate mutase-like"/>
    <property type="match status" value="1"/>
</dbReference>
<comment type="caution">
    <text evidence="3">The sequence shown here is derived from an EMBL/GenBank/DDBJ whole genome shotgun (WGS) entry which is preliminary data.</text>
</comment>
<dbReference type="SMART" id="SM00855">
    <property type="entry name" value="PGAM"/>
    <property type="match status" value="1"/>
</dbReference>
<reference evidence="3 4" key="1">
    <citation type="submission" date="2020-04" db="EMBL/GenBank/DDBJ databases">
        <title>MicrobeNet Type strains.</title>
        <authorList>
            <person name="Nicholson A.C."/>
        </authorList>
    </citation>
    <scope>NUCLEOTIDE SEQUENCE [LARGE SCALE GENOMIC DNA]</scope>
    <source>
        <strain evidence="3 4">JCM 12354</strain>
    </source>
</reference>
<dbReference type="InterPro" id="IPR013078">
    <property type="entry name" value="His_Pase_superF_clade-1"/>
</dbReference>
<protein>
    <submittedName>
        <fullName evidence="3">Histidine phosphatase family protein</fullName>
    </submittedName>
</protein>
<proteinExistence type="predicted"/>
<sequence length="205" mass="22313">MARDLYVVVHPEATHHTEGLVGGWYDSALTATGERQARLIADRLGHRMPPETRIFSSDLRRAEDTARRLGRTLGIEVETDPDLREQSYGMAGGTPVGTMSAVPPPAEGDRLNHCDGVPGSESRGEFAGRVYRAMNRICARPWDHAIIVAHGGTLTYCVAAWIAMPLAAVGYMKLTASAGGITHLREDPVTFDRRIVSLDDVAHLD</sequence>
<feature type="active site" description="Proton donor/acceptor" evidence="1">
    <location>
        <position position="85"/>
    </location>
</feature>
<dbReference type="SUPFAM" id="SSF53254">
    <property type="entry name" value="Phosphoglycerate mutase-like"/>
    <property type="match status" value="1"/>
</dbReference>
<evidence type="ECO:0000256" key="1">
    <source>
        <dbReference type="PIRSR" id="PIRSR613078-1"/>
    </source>
</evidence>
<dbReference type="PANTHER" id="PTHR48100:SF1">
    <property type="entry name" value="HISTIDINE PHOSPHATASE FAMILY PROTEIN-RELATED"/>
    <property type="match status" value="1"/>
</dbReference>
<feature type="binding site" evidence="2">
    <location>
        <position position="61"/>
    </location>
    <ligand>
        <name>substrate</name>
    </ligand>
</feature>
<evidence type="ECO:0000313" key="4">
    <source>
        <dbReference type="Proteomes" id="UP000565711"/>
    </source>
</evidence>
<feature type="active site" description="Tele-phosphohistidine intermediate" evidence="1">
    <location>
        <position position="10"/>
    </location>
</feature>
<feature type="binding site" evidence="2">
    <location>
        <begin position="85"/>
        <end position="88"/>
    </location>
    <ligand>
        <name>substrate</name>
    </ligand>
</feature>
<keyword evidence="4" id="KW-1185">Reference proteome</keyword>
<dbReference type="InterPro" id="IPR050275">
    <property type="entry name" value="PGM_Phosphatase"/>
</dbReference>
<dbReference type="GO" id="GO:0005737">
    <property type="term" value="C:cytoplasm"/>
    <property type="evidence" value="ECO:0007669"/>
    <property type="project" value="TreeGrafter"/>
</dbReference>
<dbReference type="InterPro" id="IPR029033">
    <property type="entry name" value="His_PPase_superfam"/>
</dbReference>
<dbReference type="PANTHER" id="PTHR48100">
    <property type="entry name" value="BROAD-SPECIFICITY PHOSPHATASE YOR283W-RELATED"/>
    <property type="match status" value="1"/>
</dbReference>